<gene>
    <name evidence="5 7" type="primary">queA</name>
    <name evidence="6" type="ORF">FHR90_000978</name>
    <name evidence="7" type="ORF">HUK83_07865</name>
</gene>
<dbReference type="NCBIfam" id="NF001140">
    <property type="entry name" value="PRK00147.1"/>
    <property type="match status" value="1"/>
</dbReference>
<dbReference type="Proteomes" id="UP000565205">
    <property type="component" value="Unassembled WGS sequence"/>
</dbReference>
<sequence length="348" mass="36982">MSLLASDYDFELPEDRIAHAPARPRDSARLLEVAGAALHDRVVRDLPALLREGDLLVANDTSVIPAQLSAMRGAARIGITLDRPAADGSWHALARTARRLRVGDRLSFADDMLGASVTALDEAGAIRLRFDQEGEAFDAALRRVGALALPPYIARPSGPTEADQADYQTMFAAHDGAVAAPTAGLHFTPGLLAALADRGVGHATVTLHVGAGTFLPMRDDDVSAHRIHAERGSIDAETVETIARTKAAGGRVVAVGTTTLRLLESAAADGTLRAFSGETSLFILPGHRFHVADLLMTNFHLPRSTLFMLTCAFAGEDAMRVAYAHAIGAKYRFYSYGDACLLHRSAAA</sequence>
<dbReference type="Proteomes" id="UP000557688">
    <property type="component" value="Unassembled WGS sequence"/>
</dbReference>
<dbReference type="Pfam" id="PF02547">
    <property type="entry name" value="Queuosine_synth"/>
    <property type="match status" value="1"/>
</dbReference>
<evidence type="ECO:0000256" key="3">
    <source>
        <dbReference type="ARBA" id="ARBA00022691"/>
    </source>
</evidence>
<dbReference type="InterPro" id="IPR042119">
    <property type="entry name" value="QueA_dom2"/>
</dbReference>
<dbReference type="NCBIfam" id="TIGR00113">
    <property type="entry name" value="queA"/>
    <property type="match status" value="1"/>
</dbReference>
<evidence type="ECO:0000313" key="9">
    <source>
        <dbReference type="Proteomes" id="UP000565205"/>
    </source>
</evidence>
<dbReference type="RefSeq" id="WP_176623623.1">
    <property type="nucleotide sequence ID" value="NZ_JABXXQ010000122.1"/>
</dbReference>
<accession>A0A850NWA4</accession>
<keyword evidence="4 5" id="KW-0671">Queuosine biosynthesis</keyword>
<dbReference type="GO" id="GO:0005737">
    <property type="term" value="C:cytoplasm"/>
    <property type="evidence" value="ECO:0007669"/>
    <property type="project" value="UniProtKB-SubCell"/>
</dbReference>
<comment type="function">
    <text evidence="5">Transfers and isomerizes the ribose moiety from AdoMet to the 7-aminomethyl group of 7-deazaguanine (preQ1-tRNA) to give epoxyqueuosine (oQ-tRNA).</text>
</comment>
<dbReference type="InterPro" id="IPR042118">
    <property type="entry name" value="QueA_dom1"/>
</dbReference>
<dbReference type="InterPro" id="IPR036100">
    <property type="entry name" value="QueA_sf"/>
</dbReference>
<dbReference type="UniPathway" id="UPA00392"/>
<comment type="similarity">
    <text evidence="5">Belongs to the QueA family.</text>
</comment>
<evidence type="ECO:0000256" key="5">
    <source>
        <dbReference type="HAMAP-Rule" id="MF_00113"/>
    </source>
</evidence>
<dbReference type="Gene3D" id="3.40.1780.10">
    <property type="entry name" value="QueA-like"/>
    <property type="match status" value="1"/>
</dbReference>
<comment type="caution">
    <text evidence="7">The sequence shown here is derived from an EMBL/GenBank/DDBJ whole genome shotgun (WGS) entry which is preliminary data.</text>
</comment>
<dbReference type="InterPro" id="IPR003699">
    <property type="entry name" value="QueA"/>
</dbReference>
<dbReference type="HAMAP" id="MF_00113">
    <property type="entry name" value="QueA"/>
    <property type="match status" value="1"/>
</dbReference>
<dbReference type="PANTHER" id="PTHR30307:SF0">
    <property type="entry name" value="S-ADENOSYLMETHIONINE:TRNA RIBOSYLTRANSFERASE-ISOMERASE"/>
    <property type="match status" value="1"/>
</dbReference>
<evidence type="ECO:0000256" key="2">
    <source>
        <dbReference type="ARBA" id="ARBA00022679"/>
    </source>
</evidence>
<comment type="pathway">
    <text evidence="5">tRNA modification; tRNA-queuosine biosynthesis.</text>
</comment>
<evidence type="ECO:0000313" key="7">
    <source>
        <dbReference type="EMBL" id="NVN30247.1"/>
    </source>
</evidence>
<dbReference type="EMBL" id="JABXXQ010000122">
    <property type="protein sequence ID" value="NVN30247.1"/>
    <property type="molecule type" value="Genomic_DNA"/>
</dbReference>
<evidence type="ECO:0000256" key="4">
    <source>
        <dbReference type="ARBA" id="ARBA00022785"/>
    </source>
</evidence>
<dbReference type="AlphaFoldDB" id="A0A850NWA4"/>
<reference evidence="6 8" key="2">
    <citation type="submission" date="2020-08" db="EMBL/GenBank/DDBJ databases">
        <title>Genomic Encyclopedia of Type Strains, Phase III (KMG-III): the genomes of soil and plant-associated and newly described type strains.</title>
        <authorList>
            <person name="Whitman W."/>
        </authorList>
    </citation>
    <scope>NUCLEOTIDE SEQUENCE [LARGE SCALE GENOMIC DNA]</scope>
    <source>
        <strain evidence="6 8">CECT 8088</strain>
    </source>
</reference>
<organism evidence="7 9">
    <name type="scientific">Endobacter medicaginis</name>
    <dbReference type="NCBI Taxonomy" id="1181271"/>
    <lineage>
        <taxon>Bacteria</taxon>
        <taxon>Pseudomonadati</taxon>
        <taxon>Pseudomonadota</taxon>
        <taxon>Alphaproteobacteria</taxon>
        <taxon>Acetobacterales</taxon>
        <taxon>Acetobacteraceae</taxon>
        <taxon>Endobacter</taxon>
    </lineage>
</organism>
<dbReference type="EC" id="2.4.99.17" evidence="5"/>
<dbReference type="PANTHER" id="PTHR30307">
    <property type="entry name" value="S-ADENOSYLMETHIONINE:TRNA RIBOSYLTRANSFERASE-ISOMERASE"/>
    <property type="match status" value="1"/>
</dbReference>
<keyword evidence="3 5" id="KW-0949">S-adenosyl-L-methionine</keyword>
<comment type="catalytic activity">
    <reaction evidence="5">
        <text>7-aminomethyl-7-carbaguanosine(34) in tRNA + S-adenosyl-L-methionine = epoxyqueuosine(34) in tRNA + adenine + L-methionine + 2 H(+)</text>
        <dbReference type="Rhea" id="RHEA:32155"/>
        <dbReference type="Rhea" id="RHEA-COMP:10342"/>
        <dbReference type="Rhea" id="RHEA-COMP:18582"/>
        <dbReference type="ChEBI" id="CHEBI:15378"/>
        <dbReference type="ChEBI" id="CHEBI:16708"/>
        <dbReference type="ChEBI" id="CHEBI:57844"/>
        <dbReference type="ChEBI" id="CHEBI:59789"/>
        <dbReference type="ChEBI" id="CHEBI:82833"/>
        <dbReference type="ChEBI" id="CHEBI:194443"/>
        <dbReference type="EC" id="2.4.99.17"/>
    </reaction>
</comment>
<keyword evidence="7" id="KW-0413">Isomerase</keyword>
<comment type="subcellular location">
    <subcellularLocation>
        <location evidence="5">Cytoplasm</location>
    </subcellularLocation>
</comment>
<reference evidence="7 9" key="1">
    <citation type="submission" date="2020-06" db="EMBL/GenBank/DDBJ databases">
        <title>Description of novel acetic acid bacteria.</title>
        <authorList>
            <person name="Sombolestani A."/>
        </authorList>
    </citation>
    <scope>NUCLEOTIDE SEQUENCE [LARGE SCALE GENOMIC DNA]</scope>
    <source>
        <strain evidence="7 9">LMG 26838</strain>
    </source>
</reference>
<dbReference type="SUPFAM" id="SSF111337">
    <property type="entry name" value="QueA-like"/>
    <property type="match status" value="1"/>
</dbReference>
<keyword evidence="8" id="KW-1185">Reference proteome</keyword>
<evidence type="ECO:0000256" key="1">
    <source>
        <dbReference type="ARBA" id="ARBA00022490"/>
    </source>
</evidence>
<name>A0A850NWA4_9PROT</name>
<evidence type="ECO:0000313" key="6">
    <source>
        <dbReference type="EMBL" id="MBB3173160.1"/>
    </source>
</evidence>
<dbReference type="Gene3D" id="2.40.10.240">
    <property type="entry name" value="QueA-like"/>
    <property type="match status" value="1"/>
</dbReference>
<evidence type="ECO:0000313" key="8">
    <source>
        <dbReference type="Proteomes" id="UP000557688"/>
    </source>
</evidence>
<protein>
    <recommendedName>
        <fullName evidence="5">S-adenosylmethionine:tRNA ribosyltransferase-isomerase</fullName>
        <ecNumber evidence="5">2.4.99.17</ecNumber>
    </recommendedName>
    <alternativeName>
        <fullName evidence="5">Queuosine biosynthesis protein QueA</fullName>
    </alternativeName>
</protein>
<comment type="subunit">
    <text evidence="5">Monomer.</text>
</comment>
<dbReference type="GO" id="GO:0008616">
    <property type="term" value="P:tRNA queuosine(34) biosynthetic process"/>
    <property type="evidence" value="ECO:0007669"/>
    <property type="project" value="UniProtKB-UniRule"/>
</dbReference>
<proteinExistence type="inferred from homology"/>
<keyword evidence="2 5" id="KW-0808">Transferase</keyword>
<keyword evidence="1 5" id="KW-0963">Cytoplasm</keyword>
<dbReference type="EMBL" id="JACHXV010000003">
    <property type="protein sequence ID" value="MBB3173160.1"/>
    <property type="molecule type" value="Genomic_DNA"/>
</dbReference>
<dbReference type="GO" id="GO:0051075">
    <property type="term" value="F:S-adenosylmethionine:tRNA ribosyltransferase-isomerase activity"/>
    <property type="evidence" value="ECO:0007669"/>
    <property type="project" value="UniProtKB-EC"/>
</dbReference>
<keyword evidence="7" id="KW-0328">Glycosyltransferase</keyword>